<feature type="transmembrane region" description="Helical" evidence="1">
    <location>
        <begin position="48"/>
        <end position="69"/>
    </location>
</feature>
<reference evidence="2 5" key="2">
    <citation type="submission" date="2020-12" db="EMBL/GenBank/DDBJ databases">
        <title>FDA dAtabase for Regulatory Grade micrObial Sequences (FDA-ARGOS): Supporting development and validation of Infectious Disease Dx tests.</title>
        <authorList>
            <person name="Sproer C."/>
            <person name="Gronow S."/>
            <person name="Severitt S."/>
            <person name="Schroder I."/>
            <person name="Tallon L."/>
            <person name="Sadzewicz L."/>
            <person name="Zhao X."/>
            <person name="Boylan J."/>
            <person name="Ott S."/>
            <person name="Bowen H."/>
            <person name="Vavikolanu K."/>
            <person name="Mehta A."/>
            <person name="Aluvathingal J."/>
            <person name="Nadendla S."/>
            <person name="Lowell S."/>
            <person name="Myers T."/>
            <person name="Yan Y."/>
            <person name="Sichtig H."/>
        </authorList>
    </citation>
    <scope>NUCLEOTIDE SEQUENCE [LARGE SCALE GENOMIC DNA]</scope>
    <source>
        <strain evidence="2 5">FDAARGOS_894</strain>
    </source>
</reference>
<reference evidence="3 4" key="1">
    <citation type="submission" date="2018-06" db="EMBL/GenBank/DDBJ databases">
        <authorList>
            <consortium name="Pathogen Informatics"/>
            <person name="Doyle S."/>
        </authorList>
    </citation>
    <scope>NUCLEOTIDE SEQUENCE [LARGE SCALE GENOMIC DNA]</scope>
    <source>
        <strain evidence="3 4">NCTC10288</strain>
    </source>
</reference>
<dbReference type="Proteomes" id="UP000249264">
    <property type="component" value="Chromosome 1"/>
</dbReference>
<feature type="transmembrane region" description="Helical" evidence="1">
    <location>
        <begin position="123"/>
        <end position="144"/>
    </location>
</feature>
<dbReference type="Proteomes" id="UP000594905">
    <property type="component" value="Chromosome"/>
</dbReference>
<evidence type="ECO:0000313" key="2">
    <source>
        <dbReference type="EMBL" id="QPS59434.1"/>
    </source>
</evidence>
<dbReference type="EMBL" id="CP065689">
    <property type="protein sequence ID" value="QPS59434.1"/>
    <property type="molecule type" value="Genomic_DNA"/>
</dbReference>
<dbReference type="AlphaFoldDB" id="A0A2X4RP13"/>
<keyword evidence="1" id="KW-0472">Membrane</keyword>
<evidence type="ECO:0000256" key="1">
    <source>
        <dbReference type="SAM" id="Phobius"/>
    </source>
</evidence>
<evidence type="ECO:0000313" key="3">
    <source>
        <dbReference type="EMBL" id="SQH99092.1"/>
    </source>
</evidence>
<keyword evidence="1" id="KW-0812">Transmembrane</keyword>
<evidence type="ECO:0000313" key="5">
    <source>
        <dbReference type="Proteomes" id="UP000594905"/>
    </source>
</evidence>
<keyword evidence="1" id="KW-1133">Transmembrane helix</keyword>
<dbReference type="KEGG" id="cmin:NCTC10288_00640"/>
<protein>
    <submittedName>
        <fullName evidence="3">Uncharacterized protein</fullName>
    </submittedName>
</protein>
<dbReference type="GeneID" id="70782569"/>
<dbReference type="RefSeq" id="WP_052319756.1">
    <property type="nucleotide sequence ID" value="NZ_CP065689.1"/>
</dbReference>
<dbReference type="OrthoDB" id="4420630at2"/>
<feature type="transmembrane region" description="Helical" evidence="1">
    <location>
        <begin position="20"/>
        <end position="42"/>
    </location>
</feature>
<accession>A0A2X4RP13</accession>
<name>A0A2X4RP13_9CORY</name>
<feature type="transmembrane region" description="Helical" evidence="1">
    <location>
        <begin position="99"/>
        <end position="117"/>
    </location>
</feature>
<proteinExistence type="predicted"/>
<evidence type="ECO:0000313" key="4">
    <source>
        <dbReference type="Proteomes" id="UP000249264"/>
    </source>
</evidence>
<dbReference type="EMBL" id="LS483460">
    <property type="protein sequence ID" value="SQH99092.1"/>
    <property type="molecule type" value="Genomic_DNA"/>
</dbReference>
<keyword evidence="5" id="KW-1185">Reference proteome</keyword>
<sequence length="150" mass="15715">MPTTTRFGRPKFGGTQTTLIVLSLAVGLLIAAAAGAAFGTFVHREAPLLAIAVYTLCLLPVASVASWAFMVDRSTIRGATPDPENSIESHWYAQASENTLHAMLFAIGGLGIISSIWDFSVSGTLLTIILGAFVTGTFGISYLAHKQAAS</sequence>
<gene>
    <name evidence="2" type="ORF">I6G51_11225</name>
    <name evidence="3" type="ORF">NCTC10288_00640</name>
</gene>
<organism evidence="3 4">
    <name type="scientific">Corynebacterium minutissimum</name>
    <dbReference type="NCBI Taxonomy" id="38301"/>
    <lineage>
        <taxon>Bacteria</taxon>
        <taxon>Bacillati</taxon>
        <taxon>Actinomycetota</taxon>
        <taxon>Actinomycetes</taxon>
        <taxon>Mycobacteriales</taxon>
        <taxon>Corynebacteriaceae</taxon>
        <taxon>Corynebacterium</taxon>
    </lineage>
</organism>